<gene>
    <name evidence="1" type="ORF">K488DRAFT_82326</name>
</gene>
<reference evidence="1" key="2">
    <citation type="journal article" date="2022" name="New Phytol.">
        <title>Evolutionary transition to the ectomycorrhizal habit in the genomes of a hyperdiverse lineage of mushroom-forming fungi.</title>
        <authorList>
            <person name="Looney B."/>
            <person name="Miyauchi S."/>
            <person name="Morin E."/>
            <person name="Drula E."/>
            <person name="Courty P.E."/>
            <person name="Kohler A."/>
            <person name="Kuo A."/>
            <person name="LaButti K."/>
            <person name="Pangilinan J."/>
            <person name="Lipzen A."/>
            <person name="Riley R."/>
            <person name="Andreopoulos W."/>
            <person name="He G."/>
            <person name="Johnson J."/>
            <person name="Nolan M."/>
            <person name="Tritt A."/>
            <person name="Barry K.W."/>
            <person name="Grigoriev I.V."/>
            <person name="Nagy L.G."/>
            <person name="Hibbett D."/>
            <person name="Henrissat B."/>
            <person name="Matheny P.B."/>
            <person name="Labbe J."/>
            <person name="Martin F.M."/>
        </authorList>
    </citation>
    <scope>NUCLEOTIDE SEQUENCE</scope>
    <source>
        <strain evidence="1">EC-137</strain>
    </source>
</reference>
<sequence length="233" mass="26888">MKLSEHLISLSSSIHTNRFLVDAGTGELPDARLALWLAQDRLYASHAYPRFIGRLIAAIPFSSTDRTTSREDRFNTQILKTLVFSLDNIVREVGFFDELGSNCSMNVNEWKERKATRDYAAEMTRVSTDDGLFEGLVFLYAMELIYLISWRKVKRSLEERRAGAQSGAVATLVENWTNKEFERFVEDLASLVDGFEVQPNSARWARAERVWYRTVELEEDFWPNVGEEKTMQL</sequence>
<comment type="caution">
    <text evidence="1">The sequence shown here is derived from an EMBL/GenBank/DDBJ whole genome shotgun (WGS) entry which is preliminary data.</text>
</comment>
<dbReference type="Proteomes" id="UP000814128">
    <property type="component" value="Unassembled WGS sequence"/>
</dbReference>
<evidence type="ECO:0000313" key="2">
    <source>
        <dbReference type="Proteomes" id="UP000814128"/>
    </source>
</evidence>
<evidence type="ECO:0000313" key="1">
    <source>
        <dbReference type="EMBL" id="KAI0036220.1"/>
    </source>
</evidence>
<reference evidence="1" key="1">
    <citation type="submission" date="2021-02" db="EMBL/GenBank/DDBJ databases">
        <authorList>
            <consortium name="DOE Joint Genome Institute"/>
            <person name="Ahrendt S."/>
            <person name="Looney B.P."/>
            <person name="Miyauchi S."/>
            <person name="Morin E."/>
            <person name="Drula E."/>
            <person name="Courty P.E."/>
            <person name="Chicoki N."/>
            <person name="Fauchery L."/>
            <person name="Kohler A."/>
            <person name="Kuo A."/>
            <person name="Labutti K."/>
            <person name="Pangilinan J."/>
            <person name="Lipzen A."/>
            <person name="Riley R."/>
            <person name="Andreopoulos W."/>
            <person name="He G."/>
            <person name="Johnson J."/>
            <person name="Barry K.W."/>
            <person name="Grigoriev I.V."/>
            <person name="Nagy L."/>
            <person name="Hibbett D."/>
            <person name="Henrissat B."/>
            <person name="Matheny P.B."/>
            <person name="Labbe J."/>
            <person name="Martin F."/>
        </authorList>
    </citation>
    <scope>NUCLEOTIDE SEQUENCE</scope>
    <source>
        <strain evidence="1">EC-137</strain>
    </source>
</reference>
<keyword evidence="2" id="KW-1185">Reference proteome</keyword>
<name>A0ACB8QWP1_9AGAM</name>
<protein>
    <submittedName>
        <fullName evidence="1">Heme oxygenase-like protein</fullName>
    </submittedName>
</protein>
<proteinExistence type="predicted"/>
<dbReference type="EMBL" id="MU273474">
    <property type="protein sequence ID" value="KAI0036220.1"/>
    <property type="molecule type" value="Genomic_DNA"/>
</dbReference>
<accession>A0ACB8QWP1</accession>
<organism evidence="1 2">
    <name type="scientific">Vararia minispora EC-137</name>
    <dbReference type="NCBI Taxonomy" id="1314806"/>
    <lineage>
        <taxon>Eukaryota</taxon>
        <taxon>Fungi</taxon>
        <taxon>Dikarya</taxon>
        <taxon>Basidiomycota</taxon>
        <taxon>Agaricomycotina</taxon>
        <taxon>Agaricomycetes</taxon>
        <taxon>Russulales</taxon>
        <taxon>Lachnocladiaceae</taxon>
        <taxon>Vararia</taxon>
    </lineage>
</organism>